<dbReference type="EMBL" id="JABFCR010000075">
    <property type="protein sequence ID" value="NNU34865.1"/>
    <property type="molecule type" value="Genomic_DNA"/>
</dbReference>
<accession>A0ABX1W6W4</accession>
<protein>
    <submittedName>
        <fullName evidence="2">Uncharacterized protein</fullName>
    </submittedName>
</protein>
<proteinExistence type="predicted"/>
<comment type="caution">
    <text evidence="2">The sequence shown here is derived from an EMBL/GenBank/DDBJ whole genome shotgun (WGS) entry which is preliminary data.</text>
</comment>
<dbReference type="Gene3D" id="2.60.40.10">
    <property type="entry name" value="Immunoglobulins"/>
    <property type="match status" value="1"/>
</dbReference>
<evidence type="ECO:0000313" key="2">
    <source>
        <dbReference type="EMBL" id="NNU34865.1"/>
    </source>
</evidence>
<evidence type="ECO:0000256" key="1">
    <source>
        <dbReference type="SAM" id="MobiDB-lite"/>
    </source>
</evidence>
<reference evidence="2 3" key="1">
    <citation type="submission" date="2020-05" db="EMBL/GenBank/DDBJ databases">
        <authorList>
            <person name="Khan S.A."/>
            <person name="Jeon C.O."/>
            <person name="Chun B.H."/>
        </authorList>
    </citation>
    <scope>NUCLEOTIDE SEQUENCE [LARGE SCALE GENOMIC DNA]</scope>
    <source>
        <strain evidence="2 3">S1162</strain>
    </source>
</reference>
<dbReference type="InterPro" id="IPR013783">
    <property type="entry name" value="Ig-like_fold"/>
</dbReference>
<keyword evidence="3" id="KW-1185">Reference proteome</keyword>
<feature type="region of interest" description="Disordered" evidence="1">
    <location>
        <begin position="1"/>
        <end position="20"/>
    </location>
</feature>
<dbReference type="InterPro" id="IPR036156">
    <property type="entry name" value="Beta-gal/glucu_dom_sf"/>
</dbReference>
<sequence>MQKLNGQNVGKPFTVAANTSADRSTLTSNFTKPALWSAEYPNLYRW</sequence>
<organism evidence="2 3">
    <name type="scientific">Mucilaginibacter humi</name>
    <dbReference type="NCBI Taxonomy" id="2732510"/>
    <lineage>
        <taxon>Bacteria</taxon>
        <taxon>Pseudomonadati</taxon>
        <taxon>Bacteroidota</taxon>
        <taxon>Sphingobacteriia</taxon>
        <taxon>Sphingobacteriales</taxon>
        <taxon>Sphingobacteriaceae</taxon>
        <taxon>Mucilaginibacter</taxon>
    </lineage>
</organism>
<gene>
    <name evidence="2" type="ORF">HK413_13890</name>
</gene>
<dbReference type="SUPFAM" id="SSF49303">
    <property type="entry name" value="beta-Galactosidase/glucuronidase domain"/>
    <property type="match status" value="1"/>
</dbReference>
<name>A0ABX1W6W4_9SPHI</name>
<dbReference type="Proteomes" id="UP000566071">
    <property type="component" value="Unassembled WGS sequence"/>
</dbReference>
<evidence type="ECO:0000313" key="3">
    <source>
        <dbReference type="Proteomes" id="UP000566071"/>
    </source>
</evidence>